<feature type="domain" description="Tetratrico peptide repeat group 5" evidence="1">
    <location>
        <begin position="40"/>
        <end position="158"/>
    </location>
</feature>
<name>A0ABU4H0D2_9MICO</name>
<dbReference type="EMBL" id="JAWQEV010000002">
    <property type="protein sequence ID" value="MDW4572770.1"/>
    <property type="molecule type" value="Genomic_DNA"/>
</dbReference>
<organism evidence="2 3">
    <name type="scientific">Microbacterium arthrosphaerae</name>
    <dbReference type="NCBI Taxonomy" id="792652"/>
    <lineage>
        <taxon>Bacteria</taxon>
        <taxon>Bacillati</taxon>
        <taxon>Actinomycetota</taxon>
        <taxon>Actinomycetes</taxon>
        <taxon>Micrococcales</taxon>
        <taxon>Microbacteriaceae</taxon>
        <taxon>Microbacterium</taxon>
    </lineage>
</organism>
<evidence type="ECO:0000259" key="1">
    <source>
        <dbReference type="Pfam" id="PF12688"/>
    </source>
</evidence>
<dbReference type="SUPFAM" id="SSF48452">
    <property type="entry name" value="TPR-like"/>
    <property type="match status" value="1"/>
</dbReference>
<dbReference type="Proteomes" id="UP001283109">
    <property type="component" value="Unassembled WGS sequence"/>
</dbReference>
<dbReference type="InterPro" id="IPR011990">
    <property type="entry name" value="TPR-like_helical_dom_sf"/>
</dbReference>
<accession>A0ABU4H0D2</accession>
<protein>
    <submittedName>
        <fullName evidence="2">Tetratricopeptide repeat protein</fullName>
    </submittedName>
</protein>
<keyword evidence="3" id="KW-1185">Reference proteome</keyword>
<gene>
    <name evidence="2" type="ORF">R8Z58_08280</name>
</gene>
<evidence type="ECO:0000313" key="2">
    <source>
        <dbReference type="EMBL" id="MDW4572770.1"/>
    </source>
</evidence>
<reference evidence="2 3" key="1">
    <citation type="submission" date="2023-11" db="EMBL/GenBank/DDBJ databases">
        <title>Draft genome sequence of Microbacterium arthrosphaerae JCM 30492.</title>
        <authorList>
            <person name="Zhang G."/>
            <person name="Ding Y."/>
        </authorList>
    </citation>
    <scope>NUCLEOTIDE SEQUENCE [LARGE SCALE GENOMIC DNA]</scope>
    <source>
        <strain evidence="2 3">JCM 30492</strain>
    </source>
</reference>
<comment type="caution">
    <text evidence="2">The sequence shown here is derived from an EMBL/GenBank/DDBJ whole genome shotgun (WGS) entry which is preliminary data.</text>
</comment>
<evidence type="ECO:0000313" key="3">
    <source>
        <dbReference type="Proteomes" id="UP001283109"/>
    </source>
</evidence>
<dbReference type="Gene3D" id="1.25.40.10">
    <property type="entry name" value="Tetratricopeptide repeat domain"/>
    <property type="match status" value="1"/>
</dbReference>
<dbReference type="RefSeq" id="WP_318353282.1">
    <property type="nucleotide sequence ID" value="NZ_JAWQEV010000002.1"/>
</dbReference>
<dbReference type="Pfam" id="PF12688">
    <property type="entry name" value="TPR_5"/>
    <property type="match status" value="1"/>
</dbReference>
<sequence>MPEDWEARVAAIWADDALGDDERIARIDALGAERGTRDGRALFERAGARDAAGREAEAELLYRAALEAGLDDEHRPQAVIQLASTLRNLGRHDEAVAMLRGEVARDPASPLRDEAAAFLSLALVSSGKPREAASVALLALAPHLTRYRRSVTSYAMELGAEGS</sequence>
<proteinExistence type="predicted"/>
<dbReference type="InterPro" id="IPR041656">
    <property type="entry name" value="TPR_5"/>
</dbReference>